<accession>A0A0E9QJT9</accession>
<sequence length="43" mass="4803">MVCSLNTKSICDQRCLNVFASCYTEIHSTLKFAFRVADKSAVT</sequence>
<organism evidence="1">
    <name type="scientific">Anguilla anguilla</name>
    <name type="common">European freshwater eel</name>
    <name type="synonym">Muraena anguilla</name>
    <dbReference type="NCBI Taxonomy" id="7936"/>
    <lineage>
        <taxon>Eukaryota</taxon>
        <taxon>Metazoa</taxon>
        <taxon>Chordata</taxon>
        <taxon>Craniata</taxon>
        <taxon>Vertebrata</taxon>
        <taxon>Euteleostomi</taxon>
        <taxon>Actinopterygii</taxon>
        <taxon>Neopterygii</taxon>
        <taxon>Teleostei</taxon>
        <taxon>Anguilliformes</taxon>
        <taxon>Anguillidae</taxon>
        <taxon>Anguilla</taxon>
    </lineage>
</organism>
<evidence type="ECO:0000313" key="1">
    <source>
        <dbReference type="EMBL" id="JAH16625.1"/>
    </source>
</evidence>
<protein>
    <submittedName>
        <fullName evidence="1">Uncharacterized protein</fullName>
    </submittedName>
</protein>
<proteinExistence type="predicted"/>
<reference evidence="1" key="1">
    <citation type="submission" date="2014-11" db="EMBL/GenBank/DDBJ databases">
        <authorList>
            <person name="Amaro Gonzalez C."/>
        </authorList>
    </citation>
    <scope>NUCLEOTIDE SEQUENCE</scope>
</reference>
<name>A0A0E9QJT9_ANGAN</name>
<reference evidence="1" key="2">
    <citation type="journal article" date="2015" name="Fish Shellfish Immunol.">
        <title>Early steps in the European eel (Anguilla anguilla)-Vibrio vulnificus interaction in the gills: Role of the RtxA13 toxin.</title>
        <authorList>
            <person name="Callol A."/>
            <person name="Pajuelo D."/>
            <person name="Ebbesson L."/>
            <person name="Teles M."/>
            <person name="MacKenzie S."/>
            <person name="Amaro C."/>
        </authorList>
    </citation>
    <scope>NUCLEOTIDE SEQUENCE</scope>
</reference>
<dbReference type="AlphaFoldDB" id="A0A0E9QJT9"/>
<dbReference type="EMBL" id="GBXM01091952">
    <property type="protein sequence ID" value="JAH16625.1"/>
    <property type="molecule type" value="Transcribed_RNA"/>
</dbReference>